<feature type="signal peptide" evidence="1">
    <location>
        <begin position="1"/>
        <end position="17"/>
    </location>
</feature>
<dbReference type="InterPro" id="IPR017802">
    <property type="entry name" value="VWFA-rel_acidobac-type"/>
</dbReference>
<dbReference type="Proteomes" id="UP000647241">
    <property type="component" value="Unassembled WGS sequence"/>
</dbReference>
<proteinExistence type="predicted"/>
<name>A0A917GZW2_9BACT</name>
<evidence type="ECO:0008006" key="4">
    <source>
        <dbReference type="Google" id="ProtNLM"/>
    </source>
</evidence>
<dbReference type="NCBIfam" id="TIGR03436">
    <property type="entry name" value="acidobact_VWFA"/>
    <property type="match status" value="1"/>
</dbReference>
<gene>
    <name evidence="2" type="ORF">GCM10011585_00470</name>
</gene>
<protein>
    <recommendedName>
        <fullName evidence="4">VWFA-related protein</fullName>
    </recommendedName>
</protein>
<dbReference type="InterPro" id="IPR036465">
    <property type="entry name" value="vWFA_dom_sf"/>
</dbReference>
<dbReference type="EMBL" id="BMGT01000001">
    <property type="protein sequence ID" value="GGG62944.1"/>
    <property type="molecule type" value="Genomic_DNA"/>
</dbReference>
<organism evidence="2 3">
    <name type="scientific">Edaphobacter dinghuensis</name>
    <dbReference type="NCBI Taxonomy" id="1560005"/>
    <lineage>
        <taxon>Bacteria</taxon>
        <taxon>Pseudomonadati</taxon>
        <taxon>Acidobacteriota</taxon>
        <taxon>Terriglobia</taxon>
        <taxon>Terriglobales</taxon>
        <taxon>Acidobacteriaceae</taxon>
        <taxon>Edaphobacter</taxon>
    </lineage>
</organism>
<dbReference type="AlphaFoldDB" id="A0A917GZW2"/>
<evidence type="ECO:0000313" key="2">
    <source>
        <dbReference type="EMBL" id="GGG62944.1"/>
    </source>
</evidence>
<evidence type="ECO:0000256" key="1">
    <source>
        <dbReference type="SAM" id="SignalP"/>
    </source>
</evidence>
<keyword evidence="3" id="KW-1185">Reference proteome</keyword>
<comment type="caution">
    <text evidence="2">The sequence shown here is derived from an EMBL/GenBank/DDBJ whole genome shotgun (WGS) entry which is preliminary data.</text>
</comment>
<evidence type="ECO:0000313" key="3">
    <source>
        <dbReference type="Proteomes" id="UP000647241"/>
    </source>
</evidence>
<feature type="chain" id="PRO_5036757721" description="VWFA-related protein" evidence="1">
    <location>
        <begin position="18"/>
        <end position="702"/>
    </location>
</feature>
<reference evidence="2" key="1">
    <citation type="journal article" date="2014" name="Int. J. Syst. Evol. Microbiol.">
        <title>Complete genome sequence of Corynebacterium casei LMG S-19264T (=DSM 44701T), isolated from a smear-ripened cheese.</title>
        <authorList>
            <consortium name="US DOE Joint Genome Institute (JGI-PGF)"/>
            <person name="Walter F."/>
            <person name="Albersmeier A."/>
            <person name="Kalinowski J."/>
            <person name="Ruckert C."/>
        </authorList>
    </citation>
    <scope>NUCLEOTIDE SEQUENCE</scope>
    <source>
        <strain evidence="2">CGMCC 1.12997</strain>
    </source>
</reference>
<sequence>MRLLLIIMLLGTLTAGAQVVGQNAQPTGGNGVYTMSVSTKLVVEAVNVKDKQGKSLSGLTAKDFTVTEDGVPQQISFCEYQKLPSAPPVAPAVPENITVYNRLAVTQIAAEKPGDVRYKDRRLIALYFDLTAMPPDDKLRALEAAQKFIRTQMTSSDLVSIMRYSGSSVDVLQDFTDDHNRLLSILETLIVGENQQSEDITDDADSADTGAAFGQDSGEFNLFNTDRQLSALQTAAKMLGHLSEKKVLVYFASGMTLHGIDNQAQLHATIDDAIRSGVSFWPIDARGLVAEAPLGDATQGSPGNAAMYSGTAALAVTTRMQQSQDTLYALAEDTGGKALLDYNDLTRGIVQAQQNITSYYILGYYTNNTTLDGRFRHIKISVNPELAAKLDYRQGYYAGKVFAKFNDADKERQLEDALMLGDPVTDLTIAMEINYFQLNRAEYFVPVVVKIPGRELALAKKRGAEHTLIDFLLEVKDELGGNMTVENMRDNVNIKLSDETAAELAKRPVEYDTGFTLLPGKYSIKFLARDDETGRIGTFQTPFVIPNLNKEEKRIAISSVVLSGERADLKEAIFNAAKAKERAKDEAANPLVLNGQKLIPSVTRVFSKSRDLYVYLQAYEQGVTEVQPLIAFVSFYQGQTKVFETQPMEMTSAMSNSLKTMPLRFSIGLSHLPAGDYNCQITVLNPTGQKSAFWQTPITLVP</sequence>
<dbReference type="Gene3D" id="3.40.50.410">
    <property type="entry name" value="von Willebrand factor, type A domain"/>
    <property type="match status" value="1"/>
</dbReference>
<dbReference type="RefSeq" id="WP_188552180.1">
    <property type="nucleotide sequence ID" value="NZ_JAGSYJ010000001.1"/>
</dbReference>
<keyword evidence="1" id="KW-0732">Signal</keyword>
<accession>A0A917GZW2</accession>
<reference evidence="2" key="2">
    <citation type="submission" date="2020-09" db="EMBL/GenBank/DDBJ databases">
        <authorList>
            <person name="Sun Q."/>
            <person name="Zhou Y."/>
        </authorList>
    </citation>
    <scope>NUCLEOTIDE SEQUENCE</scope>
    <source>
        <strain evidence="2">CGMCC 1.12997</strain>
    </source>
</reference>